<feature type="transmembrane region" description="Helical" evidence="9">
    <location>
        <begin position="27"/>
        <end position="51"/>
    </location>
</feature>
<dbReference type="Pfam" id="PF06974">
    <property type="entry name" value="WS_DGAT_C"/>
    <property type="match status" value="1"/>
</dbReference>
<reference evidence="12 13" key="1">
    <citation type="submission" date="2024-08" db="EMBL/GenBank/DDBJ databases">
        <authorList>
            <person name="Cucini C."/>
            <person name="Frati F."/>
        </authorList>
    </citation>
    <scope>NUCLEOTIDE SEQUENCE [LARGE SCALE GENOMIC DNA]</scope>
</reference>
<comment type="pathway">
    <text evidence="1">Glycerolipid metabolism; triacylglycerol biosynthesis.</text>
</comment>
<dbReference type="InterPro" id="IPR045034">
    <property type="entry name" value="O-acyltransferase_WSD1-like"/>
</dbReference>
<comment type="similarity">
    <text evidence="5">In the N-terminal section; belongs to the long-chain O-acyltransferase family.</text>
</comment>
<evidence type="ECO:0000256" key="5">
    <source>
        <dbReference type="ARBA" id="ARBA00024360"/>
    </source>
</evidence>
<gene>
    <name evidence="12" type="ORF">ODALV1_LOCUS7878</name>
</gene>
<evidence type="ECO:0000256" key="8">
    <source>
        <dbReference type="SAM" id="Coils"/>
    </source>
</evidence>
<dbReference type="Proteomes" id="UP001642540">
    <property type="component" value="Unassembled WGS sequence"/>
</dbReference>
<comment type="catalytic activity">
    <reaction evidence="6">
        <text>a long chain fatty alcohol + a fatty acyl-CoA = a long-chain alcohol wax ester + CoA</text>
        <dbReference type="Rhea" id="RHEA:38443"/>
        <dbReference type="ChEBI" id="CHEBI:17135"/>
        <dbReference type="ChEBI" id="CHEBI:57287"/>
        <dbReference type="ChEBI" id="CHEBI:77636"/>
        <dbReference type="ChEBI" id="CHEBI:235323"/>
        <dbReference type="EC" id="2.3.1.75"/>
    </reaction>
</comment>
<feature type="domain" description="O-acyltransferase WSD1-like N-terminal" evidence="10">
    <location>
        <begin position="142"/>
        <end position="239"/>
    </location>
</feature>
<keyword evidence="9" id="KW-0812">Transmembrane</keyword>
<comment type="pathway">
    <text evidence="2">Lipid metabolism.</text>
</comment>
<evidence type="ECO:0000256" key="3">
    <source>
        <dbReference type="ARBA" id="ARBA00022679"/>
    </source>
</evidence>
<accession>A0ABP1Q8D9</accession>
<sequence>MGASAHPSWRSLLGTFNKVYKSVAFQAIFWFFVMYSSLLIFSIPILILFIYRSILSLVLKVYYKDEYTLACGAQALLATMDSFASVMDITYFINVDGRCDIETLRKRVSTRILARDENRKQPYGLLLKSTSQKFGFSCLSDKSKTIDFNEHVRFCPGADDPDRVYSEHEFLDAVSKLADNLWEERKPKWELLVTPQVKREGSEEISTAIAVKFHHFYVDGISLAQFVRNCILDQPAPKLILDPVNPRFPPLSFYKKILLGLQVFFMGPYISLRLFGNDYDPVFSEGPLTGGNKLIGRTKMNISLEMMRRIRKFHNCTTQAVLNSAFIGSFQKMAKWKNIKLPDEIFPGVVLANFPYPDEYPNNYQSFAFEPVTINNINPLGTLAEMEKYMKAIRSRTYALNASWILMRLLGMYPAALIRESTKFFKMAYYVSNVPGIQGSVTIDGKDVGLIYGVGPIFNRIRYHSGVSVYRGTFNISLYIERSKIISNREELEEWIQEYEREIQLLDAGVRSKAA</sequence>
<keyword evidence="8" id="KW-0175">Coiled coil</keyword>
<dbReference type="Pfam" id="PF03007">
    <property type="entry name" value="WS_DGAT_cat"/>
    <property type="match status" value="1"/>
</dbReference>
<dbReference type="InterPro" id="IPR009721">
    <property type="entry name" value="O-acyltransferase_WSD1_C"/>
</dbReference>
<dbReference type="PANTHER" id="PTHR31650:SF1">
    <property type="entry name" value="WAX ESTER SYNTHASE_DIACYLGLYCEROL ACYLTRANSFERASE 4-RELATED"/>
    <property type="match status" value="1"/>
</dbReference>
<evidence type="ECO:0000259" key="10">
    <source>
        <dbReference type="Pfam" id="PF03007"/>
    </source>
</evidence>
<keyword evidence="13" id="KW-1185">Reference proteome</keyword>
<evidence type="ECO:0000259" key="11">
    <source>
        <dbReference type="Pfam" id="PF06974"/>
    </source>
</evidence>
<evidence type="ECO:0000256" key="6">
    <source>
        <dbReference type="ARBA" id="ARBA00047604"/>
    </source>
</evidence>
<evidence type="ECO:0000256" key="4">
    <source>
        <dbReference type="ARBA" id="ARBA00023315"/>
    </source>
</evidence>
<dbReference type="EMBL" id="CAXLJM020000024">
    <property type="protein sequence ID" value="CAL8091240.1"/>
    <property type="molecule type" value="Genomic_DNA"/>
</dbReference>
<evidence type="ECO:0008006" key="14">
    <source>
        <dbReference type="Google" id="ProtNLM"/>
    </source>
</evidence>
<evidence type="ECO:0000256" key="1">
    <source>
        <dbReference type="ARBA" id="ARBA00004771"/>
    </source>
</evidence>
<evidence type="ECO:0000256" key="7">
    <source>
        <dbReference type="ARBA" id="ARBA00048109"/>
    </source>
</evidence>
<feature type="coiled-coil region" evidence="8">
    <location>
        <begin position="482"/>
        <end position="509"/>
    </location>
</feature>
<dbReference type="PANTHER" id="PTHR31650">
    <property type="entry name" value="O-ACYLTRANSFERASE (WSD1-LIKE) FAMILY PROTEIN"/>
    <property type="match status" value="1"/>
</dbReference>
<feature type="domain" description="O-acyltransferase WSD1 C-terminal" evidence="11">
    <location>
        <begin position="363"/>
        <end position="485"/>
    </location>
</feature>
<comment type="caution">
    <text evidence="12">The sequence shown here is derived from an EMBL/GenBank/DDBJ whole genome shotgun (WGS) entry which is preliminary data.</text>
</comment>
<keyword evidence="9" id="KW-1133">Transmembrane helix</keyword>
<protein>
    <recommendedName>
        <fullName evidence="14">Diacylglycerol O-acyltransferase</fullName>
    </recommendedName>
</protein>
<organism evidence="12 13">
    <name type="scientific">Orchesella dallaii</name>
    <dbReference type="NCBI Taxonomy" id="48710"/>
    <lineage>
        <taxon>Eukaryota</taxon>
        <taxon>Metazoa</taxon>
        <taxon>Ecdysozoa</taxon>
        <taxon>Arthropoda</taxon>
        <taxon>Hexapoda</taxon>
        <taxon>Collembola</taxon>
        <taxon>Entomobryomorpha</taxon>
        <taxon>Entomobryoidea</taxon>
        <taxon>Orchesellidae</taxon>
        <taxon>Orchesellinae</taxon>
        <taxon>Orchesella</taxon>
    </lineage>
</organism>
<evidence type="ECO:0000313" key="12">
    <source>
        <dbReference type="EMBL" id="CAL8091240.1"/>
    </source>
</evidence>
<keyword evidence="4" id="KW-0012">Acyltransferase</keyword>
<evidence type="ECO:0000313" key="13">
    <source>
        <dbReference type="Proteomes" id="UP001642540"/>
    </source>
</evidence>
<evidence type="ECO:0000256" key="2">
    <source>
        <dbReference type="ARBA" id="ARBA00005189"/>
    </source>
</evidence>
<keyword evidence="9" id="KW-0472">Membrane</keyword>
<dbReference type="InterPro" id="IPR004255">
    <property type="entry name" value="O-acyltransferase_WSD1_N"/>
</dbReference>
<name>A0ABP1Q8D9_9HEXA</name>
<comment type="catalytic activity">
    <reaction evidence="7">
        <text>an acyl-CoA + a 1,2-diacyl-sn-glycerol = a triacyl-sn-glycerol + CoA</text>
        <dbReference type="Rhea" id="RHEA:10868"/>
        <dbReference type="ChEBI" id="CHEBI:17815"/>
        <dbReference type="ChEBI" id="CHEBI:57287"/>
        <dbReference type="ChEBI" id="CHEBI:58342"/>
        <dbReference type="ChEBI" id="CHEBI:64615"/>
        <dbReference type="EC" id="2.3.1.20"/>
    </reaction>
</comment>
<proteinExistence type="inferred from homology"/>
<evidence type="ECO:0000256" key="9">
    <source>
        <dbReference type="SAM" id="Phobius"/>
    </source>
</evidence>
<keyword evidence="3" id="KW-0808">Transferase</keyword>